<dbReference type="RefSeq" id="WP_256530502.1">
    <property type="nucleotide sequence ID" value="NZ_CP101824.1"/>
</dbReference>
<comment type="caution">
    <text evidence="2">The sequence shown here is derived from an EMBL/GenBank/DDBJ whole genome shotgun (WGS) entry which is preliminary data.</text>
</comment>
<reference evidence="2 3" key="1">
    <citation type="journal article" date="2019" name="Int. J. Syst. Evol. Microbiol.">
        <title>The Global Catalogue of Microorganisms (GCM) 10K type strain sequencing project: providing services to taxonomists for standard genome sequencing and annotation.</title>
        <authorList>
            <consortium name="The Broad Institute Genomics Platform"/>
            <consortium name="The Broad Institute Genome Sequencing Center for Infectious Disease"/>
            <person name="Wu L."/>
            <person name="Ma J."/>
        </authorList>
    </citation>
    <scope>NUCLEOTIDE SEQUENCE [LARGE SCALE GENOMIC DNA]</scope>
    <source>
        <strain evidence="2 3">IBRC-M 10256</strain>
    </source>
</reference>
<dbReference type="EMBL" id="JBHSAQ010000002">
    <property type="protein sequence ID" value="MFC3957811.1"/>
    <property type="molecule type" value="Genomic_DNA"/>
</dbReference>
<proteinExistence type="predicted"/>
<evidence type="ECO:0000313" key="3">
    <source>
        <dbReference type="Proteomes" id="UP001595846"/>
    </source>
</evidence>
<sequence>MDGPPERASLSPIPTDEQPRPDDGPVVDESISYQRRLNELYRSDSYHEQVIGFWAKFAYEFAVKSVPIALVVGVGLSCRWLGVVSVGYLDMLSWGAGISVSLTLVGWCMSEGDRSVRAGSTDGRP</sequence>
<keyword evidence="3" id="KW-1185">Reference proteome</keyword>
<dbReference type="Proteomes" id="UP001595846">
    <property type="component" value="Unassembled WGS sequence"/>
</dbReference>
<accession>A0ABD5NLB5</accession>
<organism evidence="2 3">
    <name type="scientific">Halovivax cerinus</name>
    <dbReference type="NCBI Taxonomy" id="1487865"/>
    <lineage>
        <taxon>Archaea</taxon>
        <taxon>Methanobacteriati</taxon>
        <taxon>Methanobacteriota</taxon>
        <taxon>Stenosarchaea group</taxon>
        <taxon>Halobacteria</taxon>
        <taxon>Halobacteriales</taxon>
        <taxon>Natrialbaceae</taxon>
        <taxon>Halovivax</taxon>
    </lineage>
</organism>
<evidence type="ECO:0000256" key="1">
    <source>
        <dbReference type="SAM" id="MobiDB-lite"/>
    </source>
</evidence>
<gene>
    <name evidence="2" type="ORF">ACFOUR_05410</name>
</gene>
<feature type="region of interest" description="Disordered" evidence="1">
    <location>
        <begin position="1"/>
        <end position="28"/>
    </location>
</feature>
<name>A0ABD5NLB5_9EURY</name>
<dbReference type="AlphaFoldDB" id="A0ABD5NLB5"/>
<evidence type="ECO:0000313" key="2">
    <source>
        <dbReference type="EMBL" id="MFC3957811.1"/>
    </source>
</evidence>
<dbReference type="GeneID" id="73903186"/>
<protein>
    <submittedName>
        <fullName evidence="2">Uncharacterized protein</fullName>
    </submittedName>
</protein>